<organism evidence="1 2">
    <name type="scientific">Parascaris equorum</name>
    <name type="common">Equine roundworm</name>
    <dbReference type="NCBI Taxonomy" id="6256"/>
    <lineage>
        <taxon>Eukaryota</taxon>
        <taxon>Metazoa</taxon>
        <taxon>Ecdysozoa</taxon>
        <taxon>Nematoda</taxon>
        <taxon>Chromadorea</taxon>
        <taxon>Rhabditida</taxon>
        <taxon>Spirurina</taxon>
        <taxon>Ascaridomorpha</taxon>
        <taxon>Ascaridoidea</taxon>
        <taxon>Ascarididae</taxon>
        <taxon>Parascaris</taxon>
    </lineage>
</organism>
<evidence type="ECO:0000313" key="2">
    <source>
        <dbReference type="WBParaSite" id="PEQ_0001420701-mRNA-1"/>
    </source>
</evidence>
<reference evidence="2" key="1">
    <citation type="submission" date="2022-11" db="UniProtKB">
        <authorList>
            <consortium name="WormBaseParasite"/>
        </authorList>
    </citation>
    <scope>IDENTIFICATION</scope>
</reference>
<dbReference type="WBParaSite" id="PEQ_0001420701-mRNA-1">
    <property type="protein sequence ID" value="PEQ_0001420701-mRNA-1"/>
    <property type="gene ID" value="PEQ_0001420701"/>
</dbReference>
<protein>
    <submittedName>
        <fullName evidence="2">Uncharacterized protein</fullName>
    </submittedName>
</protein>
<dbReference type="Proteomes" id="UP000887564">
    <property type="component" value="Unplaced"/>
</dbReference>
<sequence length="59" mass="6234">MREQADLLCSFSDPVAVWEILRFYRIAGGDPFGGGDPFASSNSTTFAAFGEPFGAVAAD</sequence>
<evidence type="ECO:0000313" key="1">
    <source>
        <dbReference type="Proteomes" id="UP000887564"/>
    </source>
</evidence>
<accession>A0A914S725</accession>
<keyword evidence="1" id="KW-1185">Reference proteome</keyword>
<name>A0A914S725_PAREQ</name>
<dbReference type="AlphaFoldDB" id="A0A914S725"/>
<proteinExistence type="predicted"/>